<sequence>MIGRDHRPSHLRGTCGCEDHIACVNDLLRAAWSVACSDGCRFTNPARHAVHGTQIDVLELVVTHIGPFDVGASCRDFADRLEFDALWRQFRDQLVDAAHAVPSRSATISSIEARSSAWRATMRAISSFNSVMSMTSRLSSCAT</sequence>
<organism evidence="1">
    <name type="scientific">bioreactor metagenome</name>
    <dbReference type="NCBI Taxonomy" id="1076179"/>
    <lineage>
        <taxon>unclassified sequences</taxon>
        <taxon>metagenomes</taxon>
        <taxon>ecological metagenomes</taxon>
    </lineage>
</organism>
<protein>
    <submittedName>
        <fullName evidence="1">Uncharacterized protein</fullName>
    </submittedName>
</protein>
<dbReference type="EMBL" id="VSSQ01028871">
    <property type="protein sequence ID" value="MPM78765.1"/>
    <property type="molecule type" value="Genomic_DNA"/>
</dbReference>
<evidence type="ECO:0000313" key="1">
    <source>
        <dbReference type="EMBL" id="MPM78765.1"/>
    </source>
</evidence>
<reference evidence="1" key="1">
    <citation type="submission" date="2019-08" db="EMBL/GenBank/DDBJ databases">
        <authorList>
            <person name="Kucharzyk K."/>
            <person name="Murdoch R.W."/>
            <person name="Higgins S."/>
            <person name="Loffler F."/>
        </authorList>
    </citation>
    <scope>NUCLEOTIDE SEQUENCE</scope>
</reference>
<name>A0A645CPE3_9ZZZZ</name>
<proteinExistence type="predicted"/>
<comment type="caution">
    <text evidence="1">The sequence shown here is derived from an EMBL/GenBank/DDBJ whole genome shotgun (WGS) entry which is preliminary data.</text>
</comment>
<gene>
    <name evidence="1" type="ORF">SDC9_125776</name>
</gene>
<accession>A0A645CPE3</accession>
<dbReference type="AlphaFoldDB" id="A0A645CPE3"/>